<gene>
    <name evidence="1" type="ORF">BpHYR1_007363</name>
</gene>
<accession>A0A3M7PZS0</accession>
<reference evidence="1 2" key="1">
    <citation type="journal article" date="2018" name="Sci. Rep.">
        <title>Genomic signatures of local adaptation to the degree of environmental predictability in rotifers.</title>
        <authorList>
            <person name="Franch-Gras L."/>
            <person name="Hahn C."/>
            <person name="Garcia-Roger E.M."/>
            <person name="Carmona M.J."/>
            <person name="Serra M."/>
            <person name="Gomez A."/>
        </authorList>
    </citation>
    <scope>NUCLEOTIDE SEQUENCE [LARGE SCALE GENOMIC DNA]</scope>
    <source>
        <strain evidence="1">HYR1</strain>
    </source>
</reference>
<organism evidence="1 2">
    <name type="scientific">Brachionus plicatilis</name>
    <name type="common">Marine rotifer</name>
    <name type="synonym">Brachionus muelleri</name>
    <dbReference type="NCBI Taxonomy" id="10195"/>
    <lineage>
        <taxon>Eukaryota</taxon>
        <taxon>Metazoa</taxon>
        <taxon>Spiralia</taxon>
        <taxon>Gnathifera</taxon>
        <taxon>Rotifera</taxon>
        <taxon>Eurotatoria</taxon>
        <taxon>Monogononta</taxon>
        <taxon>Pseudotrocha</taxon>
        <taxon>Ploima</taxon>
        <taxon>Brachionidae</taxon>
        <taxon>Brachionus</taxon>
    </lineage>
</organism>
<dbReference type="EMBL" id="REGN01008134">
    <property type="protein sequence ID" value="RNA04359.1"/>
    <property type="molecule type" value="Genomic_DNA"/>
</dbReference>
<name>A0A3M7PZS0_BRAPC</name>
<dbReference type="AlphaFoldDB" id="A0A3M7PZS0"/>
<sequence>MIYLDLLNFETFEINFIIKFDKYLNVNYTAIDKDSKITPDLSMIKKIKYKIRSERILTQTDWI</sequence>
<keyword evidence="2" id="KW-1185">Reference proteome</keyword>
<comment type="caution">
    <text evidence="1">The sequence shown here is derived from an EMBL/GenBank/DDBJ whole genome shotgun (WGS) entry which is preliminary data.</text>
</comment>
<evidence type="ECO:0000313" key="2">
    <source>
        <dbReference type="Proteomes" id="UP000276133"/>
    </source>
</evidence>
<evidence type="ECO:0000313" key="1">
    <source>
        <dbReference type="EMBL" id="RNA04359.1"/>
    </source>
</evidence>
<dbReference type="Proteomes" id="UP000276133">
    <property type="component" value="Unassembled WGS sequence"/>
</dbReference>
<protein>
    <submittedName>
        <fullName evidence="1">Uncharacterized protein</fullName>
    </submittedName>
</protein>
<proteinExistence type="predicted"/>